<dbReference type="GO" id="GO:0005829">
    <property type="term" value="C:cytosol"/>
    <property type="evidence" value="ECO:0007669"/>
    <property type="project" value="TreeGrafter"/>
</dbReference>
<organism evidence="5 6">
    <name type="scientific">Pseudomonas moraviensis</name>
    <dbReference type="NCBI Taxonomy" id="321662"/>
    <lineage>
        <taxon>Bacteria</taxon>
        <taxon>Pseudomonadati</taxon>
        <taxon>Pseudomonadota</taxon>
        <taxon>Gammaproteobacteria</taxon>
        <taxon>Pseudomonadales</taxon>
        <taxon>Pseudomonadaceae</taxon>
        <taxon>Pseudomonas</taxon>
    </lineage>
</organism>
<gene>
    <name evidence="5" type="ORF">BK674_10200</name>
</gene>
<dbReference type="SUPFAM" id="SSF46689">
    <property type="entry name" value="Homeodomain-like"/>
    <property type="match status" value="1"/>
</dbReference>
<evidence type="ECO:0000313" key="5">
    <source>
        <dbReference type="EMBL" id="ROO00920.1"/>
    </source>
</evidence>
<dbReference type="InterPro" id="IPR032687">
    <property type="entry name" value="AraC-type_N"/>
</dbReference>
<evidence type="ECO:0000256" key="3">
    <source>
        <dbReference type="ARBA" id="ARBA00023163"/>
    </source>
</evidence>
<dbReference type="PROSITE" id="PS01124">
    <property type="entry name" value="HTH_ARAC_FAMILY_2"/>
    <property type="match status" value="1"/>
</dbReference>
<keyword evidence="2" id="KW-0238">DNA-binding</keyword>
<keyword evidence="1" id="KW-0805">Transcription regulation</keyword>
<dbReference type="PANTHER" id="PTHR47894">
    <property type="entry name" value="HTH-TYPE TRANSCRIPTIONAL REGULATOR GADX"/>
    <property type="match status" value="1"/>
</dbReference>
<dbReference type="Pfam" id="PF12833">
    <property type="entry name" value="HTH_18"/>
    <property type="match status" value="1"/>
</dbReference>
<dbReference type="Proteomes" id="UP000284207">
    <property type="component" value="Unassembled WGS sequence"/>
</dbReference>
<dbReference type="EMBL" id="MOCA01000004">
    <property type="protein sequence ID" value="ROO00920.1"/>
    <property type="molecule type" value="Genomic_DNA"/>
</dbReference>
<dbReference type="Gene3D" id="1.10.10.60">
    <property type="entry name" value="Homeodomain-like"/>
    <property type="match status" value="1"/>
</dbReference>
<dbReference type="InterPro" id="IPR020449">
    <property type="entry name" value="Tscrpt_reg_AraC-type_HTH"/>
</dbReference>
<sequence>MSQPVFASSAFVRTILAHARQSGLCPQHLMARAGICPSVLAGAHQLIAARSVEQLWRECEWAGVAPTFGCELADGMATDCLQGLNILLDSAVTLRASLKCFIDCLPRVINYVAVELVEAGDVAHLRLSSLQGPLHHFALDAAAVTLVRNIARRSGRAPGDLFVNVSLRAAQMAGSLLREIGVAVEQGEHLRLSLPRSCLDQALPGANPFLHQSVLRHWHAEACAPARQDNLTMARHWLTAGDQPIERIAERLGYRQPSNFIRAFRKQFGTTPKQFRLNTGQVC</sequence>
<name>A0A423NRQ2_9PSED</name>
<evidence type="ECO:0000256" key="2">
    <source>
        <dbReference type="ARBA" id="ARBA00023125"/>
    </source>
</evidence>
<comment type="caution">
    <text evidence="5">The sequence shown here is derived from an EMBL/GenBank/DDBJ whole genome shotgun (WGS) entry which is preliminary data.</text>
</comment>
<proteinExistence type="predicted"/>
<dbReference type="InterPro" id="IPR009057">
    <property type="entry name" value="Homeodomain-like_sf"/>
</dbReference>
<dbReference type="AlphaFoldDB" id="A0A423NRQ2"/>
<dbReference type="SMART" id="SM00342">
    <property type="entry name" value="HTH_ARAC"/>
    <property type="match status" value="1"/>
</dbReference>
<dbReference type="PRINTS" id="PR00032">
    <property type="entry name" value="HTHARAC"/>
</dbReference>
<reference evidence="5 6" key="1">
    <citation type="submission" date="2016-10" db="EMBL/GenBank/DDBJ databases">
        <title>Comparative genome analysis of multiple Pseudomonas spp. focuses on biocontrol and plant growth promoting traits.</title>
        <authorList>
            <person name="Tao X.-Y."/>
            <person name="Taylor C.G."/>
        </authorList>
    </citation>
    <scope>NUCLEOTIDE SEQUENCE [LARGE SCALE GENOMIC DNA]</scope>
    <source>
        <strain evidence="5 6">36B3</strain>
    </source>
</reference>
<dbReference type="Pfam" id="PF12625">
    <property type="entry name" value="Arabinose_bd"/>
    <property type="match status" value="1"/>
</dbReference>
<evidence type="ECO:0000259" key="4">
    <source>
        <dbReference type="PROSITE" id="PS01124"/>
    </source>
</evidence>
<dbReference type="PANTHER" id="PTHR47894:SF1">
    <property type="entry name" value="HTH-TYPE TRANSCRIPTIONAL REGULATOR VQSM"/>
    <property type="match status" value="1"/>
</dbReference>
<protein>
    <submittedName>
        <fullName evidence="5">AraC family transcriptional regulator</fullName>
    </submittedName>
</protein>
<dbReference type="GO" id="GO:0000976">
    <property type="term" value="F:transcription cis-regulatory region binding"/>
    <property type="evidence" value="ECO:0007669"/>
    <property type="project" value="TreeGrafter"/>
</dbReference>
<dbReference type="InterPro" id="IPR018060">
    <property type="entry name" value="HTH_AraC"/>
</dbReference>
<evidence type="ECO:0000313" key="6">
    <source>
        <dbReference type="Proteomes" id="UP000284207"/>
    </source>
</evidence>
<feature type="domain" description="HTH araC/xylS-type" evidence="4">
    <location>
        <begin position="227"/>
        <end position="278"/>
    </location>
</feature>
<evidence type="ECO:0000256" key="1">
    <source>
        <dbReference type="ARBA" id="ARBA00023015"/>
    </source>
</evidence>
<accession>A0A423NRQ2</accession>
<dbReference type="RefSeq" id="WP_123418590.1">
    <property type="nucleotide sequence ID" value="NZ_MOCA01000004.1"/>
</dbReference>
<dbReference type="GO" id="GO:0003700">
    <property type="term" value="F:DNA-binding transcription factor activity"/>
    <property type="evidence" value="ECO:0007669"/>
    <property type="project" value="InterPro"/>
</dbReference>
<keyword evidence="3" id="KW-0804">Transcription</keyword>